<evidence type="ECO:0000313" key="2">
    <source>
        <dbReference type="EMBL" id="KAL1132478.1"/>
    </source>
</evidence>
<dbReference type="PROSITE" id="PS50294">
    <property type="entry name" value="WD_REPEATS_REGION"/>
    <property type="match status" value="1"/>
</dbReference>
<proteinExistence type="predicted"/>
<feature type="repeat" description="WD" evidence="1">
    <location>
        <begin position="1"/>
        <end position="23"/>
    </location>
</feature>
<evidence type="ECO:0000256" key="1">
    <source>
        <dbReference type="PROSITE-ProRule" id="PRU00221"/>
    </source>
</evidence>
<dbReference type="PANTHER" id="PTHR44321">
    <property type="entry name" value="TRANSDUCIN BETA-LIKE PROTEIN 2"/>
    <property type="match status" value="1"/>
</dbReference>
<dbReference type="InterPro" id="IPR042410">
    <property type="entry name" value="WBSCR13"/>
</dbReference>
<organism evidence="2 3">
    <name type="scientific">Ranatra chinensis</name>
    <dbReference type="NCBI Taxonomy" id="642074"/>
    <lineage>
        <taxon>Eukaryota</taxon>
        <taxon>Metazoa</taxon>
        <taxon>Ecdysozoa</taxon>
        <taxon>Arthropoda</taxon>
        <taxon>Hexapoda</taxon>
        <taxon>Insecta</taxon>
        <taxon>Pterygota</taxon>
        <taxon>Neoptera</taxon>
        <taxon>Paraneoptera</taxon>
        <taxon>Hemiptera</taxon>
        <taxon>Heteroptera</taxon>
        <taxon>Panheteroptera</taxon>
        <taxon>Nepomorpha</taxon>
        <taxon>Nepidae</taxon>
        <taxon>Ranatrinae</taxon>
        <taxon>Ranatra</taxon>
    </lineage>
</organism>
<dbReference type="EMBL" id="JBFDAA010000005">
    <property type="protein sequence ID" value="KAL1132478.1"/>
    <property type="molecule type" value="Genomic_DNA"/>
</dbReference>
<dbReference type="InterPro" id="IPR015943">
    <property type="entry name" value="WD40/YVTN_repeat-like_dom_sf"/>
</dbReference>
<dbReference type="Gene3D" id="2.130.10.10">
    <property type="entry name" value="YVTN repeat-like/Quinoprotein amine dehydrogenase"/>
    <property type="match status" value="2"/>
</dbReference>
<dbReference type="SMART" id="SM00320">
    <property type="entry name" value="WD40"/>
    <property type="match status" value="4"/>
</dbReference>
<protein>
    <submittedName>
        <fullName evidence="2">Uncharacterized protein</fullName>
    </submittedName>
</protein>
<dbReference type="PROSITE" id="PS50082">
    <property type="entry name" value="WD_REPEATS_2"/>
    <property type="match status" value="2"/>
</dbReference>
<dbReference type="SUPFAM" id="SSF50978">
    <property type="entry name" value="WD40 repeat-like"/>
    <property type="match status" value="1"/>
</dbReference>
<comment type="caution">
    <text evidence="2">The sequence shown here is derived from an EMBL/GenBank/DDBJ whole genome shotgun (WGS) entry which is preliminary data.</text>
</comment>
<name>A0ABD0Z4M4_9HEMI</name>
<accession>A0ABD0Z4M4</accession>
<sequence length="350" mass="38684">MSFSANGKFLATCAEDRAIFIWNTKDWKERDHKSLRYNVDFDHASHITWSPDSKAFIYNRSNDKLIEVCKVSRKTDGWIASVSKALTFPKVHNNETVGLGIAVNGKYIMSCSSGTDIVLWDLKGSELARLDTYLMNNYTAKISPCGRFIAASGFTPDVKVWEVVFSKSGEFKQVARAFELTGHSSGVWDFAFNADSSKIATISKDGSWRLFDTKIEFEKGEEPHLLMSGKHKTDNAKSSLALSPDGQVIALASASNLTFINLIDGKIDKTISNIYTGPITRICFDSAGDYVLTAGEKHVRVFHNVTGRKANIQSARTKLQASGNSLATKERLQEIIDKAEAFLTGIGEKV</sequence>
<dbReference type="Pfam" id="PF00400">
    <property type="entry name" value="WD40"/>
    <property type="match status" value="3"/>
</dbReference>
<evidence type="ECO:0000313" key="3">
    <source>
        <dbReference type="Proteomes" id="UP001558652"/>
    </source>
</evidence>
<keyword evidence="1" id="KW-0853">WD repeat</keyword>
<dbReference type="Proteomes" id="UP001558652">
    <property type="component" value="Unassembled WGS sequence"/>
</dbReference>
<dbReference type="InterPro" id="IPR036322">
    <property type="entry name" value="WD40_repeat_dom_sf"/>
</dbReference>
<gene>
    <name evidence="2" type="ORF">AAG570_010433</name>
</gene>
<feature type="repeat" description="WD" evidence="1">
    <location>
        <begin position="180"/>
        <end position="212"/>
    </location>
</feature>
<dbReference type="AlphaFoldDB" id="A0ABD0Z4M4"/>
<dbReference type="InterPro" id="IPR001680">
    <property type="entry name" value="WD40_rpt"/>
</dbReference>
<reference evidence="2 3" key="1">
    <citation type="submission" date="2024-07" db="EMBL/GenBank/DDBJ databases">
        <title>Chromosome-level genome assembly of the water stick insect Ranatra chinensis (Heteroptera: Nepidae).</title>
        <authorList>
            <person name="Liu X."/>
        </authorList>
    </citation>
    <scope>NUCLEOTIDE SEQUENCE [LARGE SCALE GENOMIC DNA]</scope>
    <source>
        <strain evidence="2">Cailab_2021Rc</strain>
        <tissue evidence="2">Muscle</tissue>
    </source>
</reference>
<keyword evidence="3" id="KW-1185">Reference proteome</keyword>
<dbReference type="PANTHER" id="PTHR44321:SF1">
    <property type="entry name" value="TRANSDUCIN BETA-LIKE PROTEIN 2"/>
    <property type="match status" value="1"/>
</dbReference>